<organism evidence="3 4">
    <name type="scientific">Geodia barretti</name>
    <name type="common">Barrett's horny sponge</name>
    <dbReference type="NCBI Taxonomy" id="519541"/>
    <lineage>
        <taxon>Eukaryota</taxon>
        <taxon>Metazoa</taxon>
        <taxon>Porifera</taxon>
        <taxon>Demospongiae</taxon>
        <taxon>Heteroscleromorpha</taxon>
        <taxon>Tetractinellida</taxon>
        <taxon>Astrophorina</taxon>
        <taxon>Geodiidae</taxon>
        <taxon>Geodia</taxon>
    </lineage>
</organism>
<dbReference type="InterPro" id="IPR006553">
    <property type="entry name" value="Leu-rich_rpt_Cys-con_subtyp"/>
</dbReference>
<comment type="caution">
    <text evidence="3">The sequence shown here is derived from an EMBL/GenBank/DDBJ whole genome shotgun (WGS) entry which is preliminary data.</text>
</comment>
<evidence type="ECO:0000313" key="4">
    <source>
        <dbReference type="Proteomes" id="UP001174909"/>
    </source>
</evidence>
<dbReference type="PANTHER" id="PTHR13318:SF169">
    <property type="entry name" value="F-BOX AND LEUCINE-RICH REPEAT PROTEIN 9"/>
    <property type="match status" value="1"/>
</dbReference>
<protein>
    <submittedName>
        <fullName evidence="3">Dynein regulatory complex subunit 6</fullName>
    </submittedName>
</protein>
<dbReference type="SMART" id="SM00256">
    <property type="entry name" value="FBOX"/>
    <property type="match status" value="1"/>
</dbReference>
<dbReference type="InterPro" id="IPR036047">
    <property type="entry name" value="F-box-like_dom_sf"/>
</dbReference>
<dbReference type="InterPro" id="IPR001810">
    <property type="entry name" value="F-box_dom"/>
</dbReference>
<dbReference type="AlphaFoldDB" id="A0AA35T623"/>
<gene>
    <name evidence="3" type="ORF">GBAR_LOCUS22796</name>
</gene>
<dbReference type="Pfam" id="PF25372">
    <property type="entry name" value="DUF7885"/>
    <property type="match status" value="1"/>
</dbReference>
<keyword evidence="4" id="KW-1185">Reference proteome</keyword>
<accession>A0AA35T623</accession>
<dbReference type="InterPro" id="IPR057207">
    <property type="entry name" value="FBXL15_LRR"/>
</dbReference>
<evidence type="ECO:0000259" key="2">
    <source>
        <dbReference type="PROSITE" id="PS50181"/>
    </source>
</evidence>
<dbReference type="EMBL" id="CASHTH010003157">
    <property type="protein sequence ID" value="CAI8041031.1"/>
    <property type="molecule type" value="Genomic_DNA"/>
</dbReference>
<dbReference type="SUPFAM" id="SSF81383">
    <property type="entry name" value="F-box domain"/>
    <property type="match status" value="1"/>
</dbReference>
<feature type="domain" description="F-box" evidence="2">
    <location>
        <begin position="7"/>
        <end position="53"/>
    </location>
</feature>
<evidence type="ECO:0000256" key="1">
    <source>
        <dbReference type="ARBA" id="ARBA00022786"/>
    </source>
</evidence>
<dbReference type="Proteomes" id="UP001174909">
    <property type="component" value="Unassembled WGS sequence"/>
</dbReference>
<keyword evidence="1" id="KW-0833">Ubl conjugation pathway</keyword>
<dbReference type="PROSITE" id="PS50181">
    <property type="entry name" value="FBOX"/>
    <property type="match status" value="1"/>
</dbReference>
<dbReference type="SUPFAM" id="SSF52047">
    <property type="entry name" value="RNI-like"/>
    <property type="match status" value="2"/>
</dbReference>
<dbReference type="Gene3D" id="3.80.10.10">
    <property type="entry name" value="Ribonuclease Inhibitor"/>
    <property type="match status" value="2"/>
</dbReference>
<sequence>MSDRVNNGRFSVLPDELCLRILHCLPASDVVKGMRVCRRWHALCNDASLWTQVEISCRFVNSVFLDKLVTARPRLRSLMFLSDATDKVSGWENLGDSWLKLRNIESITFVSCPSVVLDSLPSIVTCCPQLKCVRCECSPSFTSEHFMGLMTPEHSYSELSLAHCDRIDDATVYFAFQAFNVSTRLRALQTLNLDGLNSLTDIGTLAILETCPLLRSLDLDGEMLTDKTAVFIGQTLTQLKHLGISFCSNLTDSALQAFSALHRLSSLRLTKGTSFTSRGLEQLFARPHHTSSSHANSSDRIYEMSKITHRQSGKTHEYCNSGRENGCTSTTEVIGDKNYFLHTLDLSECDELSDSNVELIAGKLPNLRRLGIAWCYKITDTGLDSLTKRCQHLSSLKLIGLKYAHCEPLFGAPLVKLVSLDLSQTDLVDDAKLLQLKRGRPWLKIINYYGQEVVGDD</sequence>
<reference evidence="3" key="1">
    <citation type="submission" date="2023-03" db="EMBL/GenBank/DDBJ databases">
        <authorList>
            <person name="Steffen K."/>
            <person name="Cardenas P."/>
        </authorList>
    </citation>
    <scope>NUCLEOTIDE SEQUENCE</scope>
</reference>
<dbReference type="GO" id="GO:0031146">
    <property type="term" value="P:SCF-dependent proteasomal ubiquitin-dependent protein catabolic process"/>
    <property type="evidence" value="ECO:0007669"/>
    <property type="project" value="TreeGrafter"/>
</dbReference>
<proteinExistence type="predicted"/>
<evidence type="ECO:0000313" key="3">
    <source>
        <dbReference type="EMBL" id="CAI8041031.1"/>
    </source>
</evidence>
<name>A0AA35T623_GEOBA</name>
<dbReference type="PANTHER" id="PTHR13318">
    <property type="entry name" value="PARTNER OF PAIRED, ISOFORM B-RELATED"/>
    <property type="match status" value="1"/>
</dbReference>
<dbReference type="InterPro" id="IPR032675">
    <property type="entry name" value="LRR_dom_sf"/>
</dbReference>
<dbReference type="SMART" id="SM00367">
    <property type="entry name" value="LRR_CC"/>
    <property type="match status" value="4"/>
</dbReference>
<dbReference type="Pfam" id="PF12937">
    <property type="entry name" value="F-box-like"/>
    <property type="match status" value="1"/>
</dbReference>
<dbReference type="GO" id="GO:0019005">
    <property type="term" value="C:SCF ubiquitin ligase complex"/>
    <property type="evidence" value="ECO:0007669"/>
    <property type="project" value="TreeGrafter"/>
</dbReference>